<dbReference type="InterPro" id="IPR000073">
    <property type="entry name" value="AB_hydrolase_1"/>
</dbReference>
<protein>
    <recommendedName>
        <fullName evidence="1">Serine aminopeptidase S33 domain-containing protein</fullName>
    </recommendedName>
</protein>
<dbReference type="InterPro" id="IPR022742">
    <property type="entry name" value="Hydrolase_4"/>
</dbReference>
<dbReference type="Gene3D" id="3.40.50.1820">
    <property type="entry name" value="alpha/beta hydrolase"/>
    <property type="match status" value="1"/>
</dbReference>
<organism evidence="2 3">
    <name type="scientific">Coccomyxa viridis</name>
    <dbReference type="NCBI Taxonomy" id="1274662"/>
    <lineage>
        <taxon>Eukaryota</taxon>
        <taxon>Viridiplantae</taxon>
        <taxon>Chlorophyta</taxon>
        <taxon>core chlorophytes</taxon>
        <taxon>Trebouxiophyceae</taxon>
        <taxon>Trebouxiophyceae incertae sedis</taxon>
        <taxon>Coccomyxaceae</taxon>
        <taxon>Coccomyxa</taxon>
    </lineage>
</organism>
<dbReference type="AlphaFoldDB" id="A0AAV1IAM8"/>
<gene>
    <name evidence="2" type="ORF">CVIRNUC_007472</name>
</gene>
<sequence length="240" mass="26996">MHVFAVDLIGWGFTCSKQFNAQPDLSLSPQQKSDHLYAFWKEKVKEPMLLLGTSLGSAIAVHFARQHPECIRALVMSGPQVYVDGLGMMQNLPRFVAGLGVQVLRSVPLRSWANQMAYYDKQTLATEDAMRIGRLHTFLPGWKNANIAFMRSGGYSVSKDIPQLGEQTIIFWGADDEILDKESVKRFAVDLPRSRLIIVEQCGHCIHLEKPQEIVRGILDCIPELRNASQSKQKLAQSMQ</sequence>
<name>A0AAV1IAM8_9CHLO</name>
<dbReference type="SUPFAM" id="SSF53474">
    <property type="entry name" value="alpha/beta-Hydrolases"/>
    <property type="match status" value="1"/>
</dbReference>
<accession>A0AAV1IAM8</accession>
<comment type="caution">
    <text evidence="2">The sequence shown here is derived from an EMBL/GenBank/DDBJ whole genome shotgun (WGS) entry which is preliminary data.</text>
</comment>
<reference evidence="2 3" key="1">
    <citation type="submission" date="2023-10" db="EMBL/GenBank/DDBJ databases">
        <authorList>
            <person name="Maclean D."/>
            <person name="Macfadyen A."/>
        </authorList>
    </citation>
    <scope>NUCLEOTIDE SEQUENCE [LARGE SCALE GENOMIC DNA]</scope>
</reference>
<dbReference type="PANTHER" id="PTHR43689:SF8">
    <property type="entry name" value="ALPHA_BETA-HYDROLASES SUPERFAMILY PROTEIN"/>
    <property type="match status" value="1"/>
</dbReference>
<proteinExistence type="predicted"/>
<dbReference type="EMBL" id="CAUYUE010000010">
    <property type="protein sequence ID" value="CAK0784268.1"/>
    <property type="molecule type" value="Genomic_DNA"/>
</dbReference>
<dbReference type="InterPro" id="IPR029058">
    <property type="entry name" value="AB_hydrolase_fold"/>
</dbReference>
<dbReference type="Proteomes" id="UP001314263">
    <property type="component" value="Unassembled WGS sequence"/>
</dbReference>
<feature type="domain" description="Serine aminopeptidase S33" evidence="1">
    <location>
        <begin position="2"/>
        <end position="210"/>
    </location>
</feature>
<evidence type="ECO:0000259" key="1">
    <source>
        <dbReference type="Pfam" id="PF12146"/>
    </source>
</evidence>
<dbReference type="PRINTS" id="PR00111">
    <property type="entry name" value="ABHYDROLASE"/>
</dbReference>
<evidence type="ECO:0000313" key="3">
    <source>
        <dbReference type="Proteomes" id="UP001314263"/>
    </source>
</evidence>
<dbReference type="PANTHER" id="PTHR43689">
    <property type="entry name" value="HYDROLASE"/>
    <property type="match status" value="1"/>
</dbReference>
<evidence type="ECO:0000313" key="2">
    <source>
        <dbReference type="EMBL" id="CAK0784268.1"/>
    </source>
</evidence>
<keyword evidence="3" id="KW-1185">Reference proteome</keyword>
<dbReference type="Pfam" id="PF12146">
    <property type="entry name" value="Hydrolase_4"/>
    <property type="match status" value="1"/>
</dbReference>